<comment type="subcellular location">
    <subcellularLocation>
        <location evidence="1">Membrane</location>
        <topology evidence="1">Single-pass membrane protein</topology>
    </subcellularLocation>
</comment>
<accession>A0A6A2XGX0</accession>
<dbReference type="Pfam" id="PF00067">
    <property type="entry name" value="p450"/>
    <property type="match status" value="2"/>
</dbReference>
<dbReference type="InterPro" id="IPR044225">
    <property type="entry name" value="KO_chloroplastic"/>
</dbReference>
<dbReference type="PANTHER" id="PTHR47283:SF1">
    <property type="entry name" value="ENT-KAURENE OXIDASE, CHLOROPLASTIC"/>
    <property type="match status" value="1"/>
</dbReference>
<reference evidence="6" key="1">
    <citation type="submission" date="2019-09" db="EMBL/GenBank/DDBJ databases">
        <title>Draft genome information of white flower Hibiscus syriacus.</title>
        <authorList>
            <person name="Kim Y.-M."/>
        </authorList>
    </citation>
    <scope>NUCLEOTIDE SEQUENCE [LARGE SCALE GENOMIC DNA]</scope>
    <source>
        <strain evidence="6">YM2019G1</strain>
    </source>
</reference>
<dbReference type="InterPro" id="IPR001128">
    <property type="entry name" value="Cyt_P450"/>
</dbReference>
<keyword evidence="3" id="KW-0812">Transmembrane</keyword>
<dbReference type="GO" id="GO:0020037">
    <property type="term" value="F:heme binding"/>
    <property type="evidence" value="ECO:0007669"/>
    <property type="project" value="InterPro"/>
</dbReference>
<dbReference type="InterPro" id="IPR036396">
    <property type="entry name" value="Cyt_P450_sf"/>
</dbReference>
<dbReference type="AlphaFoldDB" id="A0A6A2XGX0"/>
<evidence type="ECO:0000313" key="7">
    <source>
        <dbReference type="Proteomes" id="UP000436088"/>
    </source>
</evidence>
<evidence type="ECO:0000256" key="2">
    <source>
        <dbReference type="ARBA" id="ARBA00010617"/>
    </source>
</evidence>
<dbReference type="SUPFAM" id="SSF48264">
    <property type="entry name" value="Cytochrome P450"/>
    <property type="match status" value="1"/>
</dbReference>
<dbReference type="GO" id="GO:0016709">
    <property type="term" value="F:oxidoreductase activity, acting on paired donors, with incorporation or reduction of molecular oxygen, NAD(P)H as one donor, and incorporation of one atom of oxygen"/>
    <property type="evidence" value="ECO:0007669"/>
    <property type="project" value="TreeGrafter"/>
</dbReference>
<evidence type="ECO:0000256" key="5">
    <source>
        <dbReference type="ARBA" id="ARBA00023136"/>
    </source>
</evidence>
<keyword evidence="7" id="KW-1185">Reference proteome</keyword>
<evidence type="ECO:0000256" key="1">
    <source>
        <dbReference type="ARBA" id="ARBA00004167"/>
    </source>
</evidence>
<organism evidence="6 7">
    <name type="scientific">Hibiscus syriacus</name>
    <name type="common">Rose of Sharon</name>
    <dbReference type="NCBI Taxonomy" id="106335"/>
    <lineage>
        <taxon>Eukaryota</taxon>
        <taxon>Viridiplantae</taxon>
        <taxon>Streptophyta</taxon>
        <taxon>Embryophyta</taxon>
        <taxon>Tracheophyta</taxon>
        <taxon>Spermatophyta</taxon>
        <taxon>Magnoliopsida</taxon>
        <taxon>eudicotyledons</taxon>
        <taxon>Gunneridae</taxon>
        <taxon>Pentapetalae</taxon>
        <taxon>rosids</taxon>
        <taxon>malvids</taxon>
        <taxon>Malvales</taxon>
        <taxon>Malvaceae</taxon>
        <taxon>Malvoideae</taxon>
        <taxon>Hibiscus</taxon>
    </lineage>
</organism>
<sequence>MHRVLVLDMMDRVLVLDMMEGAIDVDWRDFFPYLKWIPNKSFEINIQQKHFRRMALMNALIKDQMKRIDSGEQVNCYLDYMLIEAKTLTKEQLAMLLWKTIIETSYATLVTTEWVMFQLAKDPTPQDRLYHEKEKEVRKYSPAPLVPLRYVHEDTQIGGYYIPAGSEITVNIYGCNMDNKHWDNPEEWNPERFIDEKYDPLDLHKTMAFGSGKGRVQVLQRQC</sequence>
<dbReference type="InterPro" id="IPR002401">
    <property type="entry name" value="Cyt_P450_E_grp-I"/>
</dbReference>
<dbReference type="EMBL" id="VEPZ02001410">
    <property type="protein sequence ID" value="KAE8674738.1"/>
    <property type="molecule type" value="Genomic_DNA"/>
</dbReference>
<dbReference type="GO" id="GO:0052615">
    <property type="term" value="F:ent-kaurene oxidase activity"/>
    <property type="evidence" value="ECO:0007669"/>
    <property type="project" value="InterPro"/>
</dbReference>
<evidence type="ECO:0000313" key="6">
    <source>
        <dbReference type="EMBL" id="KAE8674738.1"/>
    </source>
</evidence>
<dbReference type="GO" id="GO:0005783">
    <property type="term" value="C:endoplasmic reticulum"/>
    <property type="evidence" value="ECO:0007669"/>
    <property type="project" value="TreeGrafter"/>
</dbReference>
<gene>
    <name evidence="6" type="ORF">F3Y22_tig00111718pilonHSYRG00009</name>
</gene>
<evidence type="ECO:0000256" key="3">
    <source>
        <dbReference type="ARBA" id="ARBA00022692"/>
    </source>
</evidence>
<keyword evidence="5" id="KW-0472">Membrane</keyword>
<dbReference type="Gene3D" id="1.10.630.10">
    <property type="entry name" value="Cytochrome P450"/>
    <property type="match status" value="1"/>
</dbReference>
<dbReference type="GO" id="GO:0009707">
    <property type="term" value="C:chloroplast outer membrane"/>
    <property type="evidence" value="ECO:0007669"/>
    <property type="project" value="TreeGrafter"/>
</dbReference>
<dbReference type="GO" id="GO:0009686">
    <property type="term" value="P:gibberellin biosynthetic process"/>
    <property type="evidence" value="ECO:0007669"/>
    <property type="project" value="InterPro"/>
</dbReference>
<comment type="caution">
    <text evidence="6">The sequence shown here is derived from an EMBL/GenBank/DDBJ whole genome shotgun (WGS) entry which is preliminary data.</text>
</comment>
<dbReference type="Proteomes" id="UP000436088">
    <property type="component" value="Unassembled WGS sequence"/>
</dbReference>
<evidence type="ECO:0000256" key="4">
    <source>
        <dbReference type="ARBA" id="ARBA00022989"/>
    </source>
</evidence>
<keyword evidence="4" id="KW-1133">Transmembrane helix</keyword>
<dbReference type="GO" id="GO:0005506">
    <property type="term" value="F:iron ion binding"/>
    <property type="evidence" value="ECO:0007669"/>
    <property type="project" value="InterPro"/>
</dbReference>
<comment type="similarity">
    <text evidence="2">Belongs to the cytochrome P450 family.</text>
</comment>
<proteinExistence type="inferred from homology"/>
<dbReference type="PRINTS" id="PR00463">
    <property type="entry name" value="EP450I"/>
</dbReference>
<dbReference type="PANTHER" id="PTHR47283">
    <property type="entry name" value="ENT-KAURENE OXIDASE, CHLOROPLASTIC"/>
    <property type="match status" value="1"/>
</dbReference>
<name>A0A6A2XGX0_HIBSY</name>
<protein>
    <submittedName>
        <fullName evidence="6">Ent-kaurene oxidase</fullName>
    </submittedName>
</protein>
<dbReference type="GO" id="GO:0010241">
    <property type="term" value="P:ent-kaurene oxidation to kaurenoic acid"/>
    <property type="evidence" value="ECO:0007669"/>
    <property type="project" value="InterPro"/>
</dbReference>